<feature type="region of interest" description="Disordered" evidence="1">
    <location>
        <begin position="75"/>
        <end position="150"/>
    </location>
</feature>
<evidence type="ECO:0000313" key="2">
    <source>
        <dbReference type="EMBL" id="KAF0041374.1"/>
    </source>
</evidence>
<protein>
    <submittedName>
        <fullName evidence="2">Uncharacterized protein</fullName>
    </submittedName>
</protein>
<dbReference type="AlphaFoldDB" id="A0A6A4TDV7"/>
<evidence type="ECO:0000313" key="3">
    <source>
        <dbReference type="Proteomes" id="UP000438429"/>
    </source>
</evidence>
<evidence type="ECO:0000256" key="1">
    <source>
        <dbReference type="SAM" id="MobiDB-lite"/>
    </source>
</evidence>
<organism evidence="2 3">
    <name type="scientific">Scophthalmus maximus</name>
    <name type="common">Turbot</name>
    <name type="synonym">Psetta maxima</name>
    <dbReference type="NCBI Taxonomy" id="52904"/>
    <lineage>
        <taxon>Eukaryota</taxon>
        <taxon>Metazoa</taxon>
        <taxon>Chordata</taxon>
        <taxon>Craniata</taxon>
        <taxon>Vertebrata</taxon>
        <taxon>Euteleostomi</taxon>
        <taxon>Actinopterygii</taxon>
        <taxon>Neopterygii</taxon>
        <taxon>Teleostei</taxon>
        <taxon>Neoteleostei</taxon>
        <taxon>Acanthomorphata</taxon>
        <taxon>Carangaria</taxon>
        <taxon>Pleuronectiformes</taxon>
        <taxon>Pleuronectoidei</taxon>
        <taxon>Scophthalmidae</taxon>
        <taxon>Scophthalmus</taxon>
    </lineage>
</organism>
<dbReference type="EMBL" id="VEVO01000006">
    <property type="protein sequence ID" value="KAF0041374.1"/>
    <property type="molecule type" value="Genomic_DNA"/>
</dbReference>
<dbReference type="Proteomes" id="UP000438429">
    <property type="component" value="Unassembled WGS sequence"/>
</dbReference>
<accession>A0A6A4TDV7</accession>
<gene>
    <name evidence="2" type="ORF">F2P81_007272</name>
</gene>
<reference evidence="2 3" key="1">
    <citation type="submission" date="2019-06" db="EMBL/GenBank/DDBJ databases">
        <title>Draft genomes of female and male turbot (Scophthalmus maximus).</title>
        <authorList>
            <person name="Xu H."/>
            <person name="Xu X.-W."/>
            <person name="Shao C."/>
            <person name="Chen S."/>
        </authorList>
    </citation>
    <scope>NUCLEOTIDE SEQUENCE [LARGE SCALE GENOMIC DNA]</scope>
    <source>
        <strain evidence="2">Ysfricsl-2016a</strain>
        <tissue evidence="2">Blood</tissue>
    </source>
</reference>
<sequence>MIGKRDAKRCLSLKRRLLHSSRIKLGEENVSEDVVALKRPDQTRRDNENGNDAAIPLEENGVLNLCVLPSTFNFEDGSNRRKEAAGHVSDNADTTEGKSPDKTITGAKGTWHQHPVKKYNALCPPHGPRTSGLFREFQKKYKKMQPSTDE</sequence>
<proteinExistence type="predicted"/>
<name>A0A6A4TDV7_SCOMX</name>
<comment type="caution">
    <text evidence="2">The sequence shown here is derived from an EMBL/GenBank/DDBJ whole genome shotgun (WGS) entry which is preliminary data.</text>
</comment>